<dbReference type="InterPro" id="IPR029066">
    <property type="entry name" value="PLP-binding_barrel"/>
</dbReference>
<name>A0ABQ3ZIX5_9ACTN</name>
<dbReference type="Proteomes" id="UP000603200">
    <property type="component" value="Unassembled WGS sequence"/>
</dbReference>
<dbReference type="SUPFAM" id="SSF51419">
    <property type="entry name" value="PLP-binding barrel"/>
    <property type="match status" value="1"/>
</dbReference>
<dbReference type="EMBL" id="BOMN01000021">
    <property type="protein sequence ID" value="GIE18546.1"/>
    <property type="molecule type" value="Genomic_DNA"/>
</dbReference>
<protein>
    <submittedName>
        <fullName evidence="4">Alanine racemase</fullName>
    </submittedName>
</protein>
<sequence>MMDGSSRLAIVTTPRTPYLVLDRSVASANIARLRERVAGLGVRLRPHLKTTKSVDVARLVVGDVPGPITVSTLAEAYAFADAGYTDILYAVGIAPAKLPDVYALQARGVQLTVLLDSVAQAEAVAGSAPALIEIDCDGHRGGVLPGDPLLLDIAAALGAPAGVLVHAGESYHARSAGELEAAAENERAVAVEAAARLRAAGYECPIVSVGSTPTAHFARDLSGVTEVRAGNYVLFDLVMAGLGVCTPADIAAAVVVTVIGHNPGKGWIMTDGGWMATSRDRGTAAQLTDQGYGLVTALDGTIFADLLMVDASQEHGTLALRAGSTENLPDLPVGTQLRILPNHACATTAQHDGYHVRDTPGGELIAYWPRVRGW</sequence>
<dbReference type="Pfam" id="PF01168">
    <property type="entry name" value="Ala_racemase_N"/>
    <property type="match status" value="1"/>
</dbReference>
<dbReference type="Pfam" id="PF14031">
    <property type="entry name" value="D-ser_dehydrat"/>
    <property type="match status" value="1"/>
</dbReference>
<evidence type="ECO:0000313" key="4">
    <source>
        <dbReference type="EMBL" id="GIE18546.1"/>
    </source>
</evidence>
<gene>
    <name evidence="4" type="ORF">Ahu01nite_016480</name>
</gene>
<dbReference type="PANTHER" id="PTHR28004:SF2">
    <property type="entry name" value="D-SERINE DEHYDRATASE"/>
    <property type="match status" value="1"/>
</dbReference>
<accession>A0ABQ3ZIX5</accession>
<keyword evidence="2" id="KW-0456">Lyase</keyword>
<dbReference type="Gene3D" id="3.20.20.10">
    <property type="entry name" value="Alanine racemase"/>
    <property type="match status" value="1"/>
</dbReference>
<dbReference type="Gene3D" id="2.40.37.20">
    <property type="entry name" value="D-serine dehydratase-like domain"/>
    <property type="match status" value="1"/>
</dbReference>
<organism evidence="4 5">
    <name type="scientific">Winogradskya humida</name>
    <dbReference type="NCBI Taxonomy" id="113566"/>
    <lineage>
        <taxon>Bacteria</taxon>
        <taxon>Bacillati</taxon>
        <taxon>Actinomycetota</taxon>
        <taxon>Actinomycetes</taxon>
        <taxon>Micromonosporales</taxon>
        <taxon>Micromonosporaceae</taxon>
        <taxon>Winogradskya</taxon>
    </lineage>
</organism>
<evidence type="ECO:0000313" key="5">
    <source>
        <dbReference type="Proteomes" id="UP000603200"/>
    </source>
</evidence>
<feature type="domain" description="D-serine dehydratase-like" evidence="3">
    <location>
        <begin position="251"/>
        <end position="358"/>
    </location>
</feature>
<dbReference type="InterPro" id="IPR051466">
    <property type="entry name" value="D-amino_acid_metab_enzyme"/>
</dbReference>
<dbReference type="PANTHER" id="PTHR28004">
    <property type="entry name" value="ZGC:162816-RELATED"/>
    <property type="match status" value="1"/>
</dbReference>
<dbReference type="InterPro" id="IPR042208">
    <property type="entry name" value="D-ser_dehydrat-like_sf"/>
</dbReference>
<comment type="caution">
    <text evidence="4">The sequence shown here is derived from an EMBL/GenBank/DDBJ whole genome shotgun (WGS) entry which is preliminary data.</text>
</comment>
<evidence type="ECO:0000259" key="3">
    <source>
        <dbReference type="SMART" id="SM01119"/>
    </source>
</evidence>
<dbReference type="SMART" id="SM01119">
    <property type="entry name" value="D-ser_dehydrat"/>
    <property type="match status" value="1"/>
</dbReference>
<reference evidence="4 5" key="1">
    <citation type="submission" date="2021-01" db="EMBL/GenBank/DDBJ databases">
        <title>Whole genome shotgun sequence of Actinoplanes humidus NBRC 14915.</title>
        <authorList>
            <person name="Komaki H."/>
            <person name="Tamura T."/>
        </authorList>
    </citation>
    <scope>NUCLEOTIDE SEQUENCE [LARGE SCALE GENOMIC DNA]</scope>
    <source>
        <strain evidence="4 5">NBRC 14915</strain>
    </source>
</reference>
<dbReference type="InterPro" id="IPR026956">
    <property type="entry name" value="D-ser_dehydrat-like_dom"/>
</dbReference>
<comment type="similarity">
    <text evidence="1">Belongs to the DSD1 family.</text>
</comment>
<evidence type="ECO:0000256" key="2">
    <source>
        <dbReference type="ARBA" id="ARBA00023239"/>
    </source>
</evidence>
<proteinExistence type="inferred from homology"/>
<dbReference type="InterPro" id="IPR001608">
    <property type="entry name" value="Ala_racemase_N"/>
</dbReference>
<evidence type="ECO:0000256" key="1">
    <source>
        <dbReference type="ARBA" id="ARBA00005323"/>
    </source>
</evidence>
<keyword evidence="5" id="KW-1185">Reference proteome</keyword>